<keyword evidence="1" id="KW-0175">Coiled coil</keyword>
<dbReference type="EMBL" id="QSBY01000004">
    <property type="protein sequence ID" value="RHW73184.1"/>
    <property type="molecule type" value="Genomic_DNA"/>
</dbReference>
<gene>
    <name evidence="3" type="ORF">DPX39_040033000</name>
</gene>
<dbReference type="SUPFAM" id="SSF81383">
    <property type="entry name" value="F-box domain"/>
    <property type="match status" value="1"/>
</dbReference>
<dbReference type="Gene3D" id="1.20.1280.50">
    <property type="match status" value="1"/>
</dbReference>
<feature type="domain" description="F-box" evidence="2">
    <location>
        <begin position="103"/>
        <end position="149"/>
    </location>
</feature>
<dbReference type="Pfam" id="PF00646">
    <property type="entry name" value="F-box"/>
    <property type="match status" value="1"/>
</dbReference>
<dbReference type="SMART" id="SM00256">
    <property type="entry name" value="FBOX"/>
    <property type="match status" value="1"/>
</dbReference>
<reference evidence="3 4" key="1">
    <citation type="submission" date="2018-09" db="EMBL/GenBank/DDBJ databases">
        <title>whole genome sequence of T. equiperdum IVM-t1 strain.</title>
        <authorList>
            <person name="Suganuma K."/>
        </authorList>
    </citation>
    <scope>NUCLEOTIDE SEQUENCE [LARGE SCALE GENOMIC DNA]</scope>
    <source>
        <strain evidence="3 4">IVM-t1</strain>
    </source>
</reference>
<sequence length="434" mass="48545">MDSQARAGKSILHKGIPKYQQAAHVRRGDEEALGHVAGSGAKVPLRTHTITSGRLRIKTYQDTQSMREAFERLKQICGAFSLDEDEEISCMIPRVCDSGNPAPAQLNRMPGHLIVHCFSFCDLSSLGQLSRVSRRLAAFANAHHIWVEHAKRLNKPVRGPETARADLRFEVCGRWDAEIQEHEQAYEDLQRRLQERAAAERAAVLDVEGVLNENRRNVRGGDILRSRGNNNSNIYSVADVQALQAKVEQLEAVKLELLRSVRDLGDILAQQQAQIQDMQNRLAVRVTAEGDVVTTTSSCNTVDGTATHVSPPELTLHELTNFERRMCRLVLGTIPDLSVVLRRGVDDFGTMEMLVQHSGGELESGIRKRWQAFKSFFPPLSNDYSKARFYLLSGESAQSERRNESITRCSAIVRRLMKMSDSEITDIVMQSGSS</sequence>
<dbReference type="AlphaFoldDB" id="A0A3L6L934"/>
<protein>
    <submittedName>
        <fullName evidence="3">F-box domain containing protein</fullName>
    </submittedName>
</protein>
<feature type="coiled-coil region" evidence="1">
    <location>
        <begin position="240"/>
        <end position="281"/>
    </location>
</feature>
<evidence type="ECO:0000313" key="4">
    <source>
        <dbReference type="Proteomes" id="UP000266743"/>
    </source>
</evidence>
<evidence type="ECO:0000259" key="2">
    <source>
        <dbReference type="PROSITE" id="PS50181"/>
    </source>
</evidence>
<organism evidence="3 4">
    <name type="scientific">Trypanosoma brucei equiperdum</name>
    <dbReference type="NCBI Taxonomy" id="630700"/>
    <lineage>
        <taxon>Eukaryota</taxon>
        <taxon>Discoba</taxon>
        <taxon>Euglenozoa</taxon>
        <taxon>Kinetoplastea</taxon>
        <taxon>Metakinetoplastina</taxon>
        <taxon>Trypanosomatida</taxon>
        <taxon>Trypanosomatidae</taxon>
        <taxon>Trypanosoma</taxon>
    </lineage>
</organism>
<dbReference type="InterPro" id="IPR036047">
    <property type="entry name" value="F-box-like_dom_sf"/>
</dbReference>
<dbReference type="PROSITE" id="PS50181">
    <property type="entry name" value="FBOX"/>
    <property type="match status" value="1"/>
</dbReference>
<evidence type="ECO:0000256" key="1">
    <source>
        <dbReference type="SAM" id="Coils"/>
    </source>
</evidence>
<proteinExistence type="predicted"/>
<evidence type="ECO:0000313" key="3">
    <source>
        <dbReference type="EMBL" id="RHW73184.1"/>
    </source>
</evidence>
<comment type="caution">
    <text evidence="3">The sequence shown here is derived from an EMBL/GenBank/DDBJ whole genome shotgun (WGS) entry which is preliminary data.</text>
</comment>
<feature type="coiled-coil region" evidence="1">
    <location>
        <begin position="172"/>
        <end position="199"/>
    </location>
</feature>
<name>A0A3L6L934_9TRYP</name>
<accession>A0A3L6L934</accession>
<dbReference type="InterPro" id="IPR001810">
    <property type="entry name" value="F-box_dom"/>
</dbReference>
<dbReference type="Proteomes" id="UP000266743">
    <property type="component" value="Chromosome 4"/>
</dbReference>